<sequence>MFVSKEKTAIKTKAEEENPRIAAAYDILKSVSNTPKDECFTFGQHLSTKLQKLDNNVRSVVTHLMHIIFDTEMGKYNKYVTNNLYGQTNQYPRMSYVPSSSPTYSYHSNQSQAS</sequence>
<dbReference type="Proteomes" id="UP001162156">
    <property type="component" value="Unassembled WGS sequence"/>
</dbReference>
<evidence type="ECO:0000313" key="2">
    <source>
        <dbReference type="EMBL" id="KAJ8931653.1"/>
    </source>
</evidence>
<name>A0AAV8WYZ8_9CUCU</name>
<protein>
    <submittedName>
        <fullName evidence="2">Uncharacterized protein</fullName>
    </submittedName>
</protein>
<dbReference type="AlphaFoldDB" id="A0AAV8WYZ8"/>
<comment type="caution">
    <text evidence="2">The sequence shown here is derived from an EMBL/GenBank/DDBJ whole genome shotgun (WGS) entry which is preliminary data.</text>
</comment>
<proteinExistence type="predicted"/>
<feature type="region of interest" description="Disordered" evidence="1">
    <location>
        <begin position="89"/>
        <end position="114"/>
    </location>
</feature>
<reference evidence="2" key="1">
    <citation type="journal article" date="2023" name="Insect Mol. Biol.">
        <title>Genome sequencing provides insights into the evolution of gene families encoding plant cell wall-degrading enzymes in longhorned beetles.</title>
        <authorList>
            <person name="Shin N.R."/>
            <person name="Okamura Y."/>
            <person name="Kirsch R."/>
            <person name="Pauchet Y."/>
        </authorList>
    </citation>
    <scope>NUCLEOTIDE SEQUENCE</scope>
    <source>
        <strain evidence="2">RBIC_L_NR</strain>
    </source>
</reference>
<organism evidence="2 3">
    <name type="scientific">Rhamnusium bicolor</name>
    <dbReference type="NCBI Taxonomy" id="1586634"/>
    <lineage>
        <taxon>Eukaryota</taxon>
        <taxon>Metazoa</taxon>
        <taxon>Ecdysozoa</taxon>
        <taxon>Arthropoda</taxon>
        <taxon>Hexapoda</taxon>
        <taxon>Insecta</taxon>
        <taxon>Pterygota</taxon>
        <taxon>Neoptera</taxon>
        <taxon>Endopterygota</taxon>
        <taxon>Coleoptera</taxon>
        <taxon>Polyphaga</taxon>
        <taxon>Cucujiformia</taxon>
        <taxon>Chrysomeloidea</taxon>
        <taxon>Cerambycidae</taxon>
        <taxon>Lepturinae</taxon>
        <taxon>Rhagiini</taxon>
        <taxon>Rhamnusium</taxon>
    </lineage>
</organism>
<dbReference type="EMBL" id="JANEYF010004269">
    <property type="protein sequence ID" value="KAJ8931653.1"/>
    <property type="molecule type" value="Genomic_DNA"/>
</dbReference>
<feature type="compositionally biased region" description="Low complexity" evidence="1">
    <location>
        <begin position="95"/>
        <end position="114"/>
    </location>
</feature>
<evidence type="ECO:0000313" key="3">
    <source>
        <dbReference type="Proteomes" id="UP001162156"/>
    </source>
</evidence>
<keyword evidence="3" id="KW-1185">Reference proteome</keyword>
<accession>A0AAV8WYZ8</accession>
<gene>
    <name evidence="2" type="ORF">NQ314_015406</name>
</gene>
<evidence type="ECO:0000256" key="1">
    <source>
        <dbReference type="SAM" id="MobiDB-lite"/>
    </source>
</evidence>